<reference evidence="5" key="1">
    <citation type="submission" date="2021-02" db="EMBL/GenBank/DDBJ databases">
        <authorList>
            <person name="Nowell W R."/>
        </authorList>
    </citation>
    <scope>NUCLEOTIDE SEQUENCE</scope>
</reference>
<dbReference type="SUPFAM" id="SSF57850">
    <property type="entry name" value="RING/U-box"/>
    <property type="match status" value="1"/>
</dbReference>
<evidence type="ECO:0000256" key="2">
    <source>
        <dbReference type="ARBA" id="ARBA00022771"/>
    </source>
</evidence>
<dbReference type="InterPro" id="IPR000433">
    <property type="entry name" value="Znf_ZZ"/>
</dbReference>
<evidence type="ECO:0000313" key="7">
    <source>
        <dbReference type="Proteomes" id="UP000663854"/>
    </source>
</evidence>
<dbReference type="Pfam" id="PF00569">
    <property type="entry name" value="ZZ"/>
    <property type="match status" value="1"/>
</dbReference>
<dbReference type="EMBL" id="CAJNOL010004520">
    <property type="protein sequence ID" value="CAF1589904.1"/>
    <property type="molecule type" value="Genomic_DNA"/>
</dbReference>
<gene>
    <name evidence="6" type="ORF">JXQ802_LOCUS47115</name>
    <name evidence="5" type="ORF">PYM288_LOCUS14565</name>
</gene>
<evidence type="ECO:0000256" key="3">
    <source>
        <dbReference type="ARBA" id="ARBA00022833"/>
    </source>
</evidence>
<accession>A0A814GS93</accession>
<dbReference type="GO" id="GO:0008270">
    <property type="term" value="F:zinc ion binding"/>
    <property type="evidence" value="ECO:0007669"/>
    <property type="project" value="UniProtKB-KW"/>
</dbReference>
<dbReference type="Gene3D" id="3.30.60.90">
    <property type="match status" value="1"/>
</dbReference>
<dbReference type="EMBL" id="CAJNOH010000324">
    <property type="protein sequence ID" value="CAF1000251.1"/>
    <property type="molecule type" value="Genomic_DNA"/>
</dbReference>
<dbReference type="InterPro" id="IPR043145">
    <property type="entry name" value="Znf_ZZ_sf"/>
</dbReference>
<evidence type="ECO:0000313" key="5">
    <source>
        <dbReference type="EMBL" id="CAF1000251.1"/>
    </source>
</evidence>
<protein>
    <recommendedName>
        <fullName evidence="4">RanBP2-type domain-containing protein</fullName>
    </recommendedName>
</protein>
<dbReference type="PROSITE" id="PS01358">
    <property type="entry name" value="ZF_RANBP2_1"/>
    <property type="match status" value="1"/>
</dbReference>
<evidence type="ECO:0000313" key="8">
    <source>
        <dbReference type="Proteomes" id="UP000663870"/>
    </source>
</evidence>
<evidence type="ECO:0000256" key="1">
    <source>
        <dbReference type="ARBA" id="ARBA00022723"/>
    </source>
</evidence>
<dbReference type="Proteomes" id="UP000663870">
    <property type="component" value="Unassembled WGS sequence"/>
</dbReference>
<keyword evidence="2" id="KW-0863">Zinc-finger</keyword>
<sequence length="102" mass="11766">MSVAPWYCDGCGRINSSVRYQCEQCRGFNTYDLCDQCIVKAKALHPNHSFKLVPQALIGTPVINTTLPYYYSWSTISYPQSTWSPYVPLRQPKVKISYEYQT</sequence>
<comment type="caution">
    <text evidence="5">The sequence shown here is derived from an EMBL/GenBank/DDBJ whole genome shotgun (WGS) entry which is preliminary data.</text>
</comment>
<dbReference type="AlphaFoldDB" id="A0A814GS93"/>
<evidence type="ECO:0000313" key="6">
    <source>
        <dbReference type="EMBL" id="CAF1589904.1"/>
    </source>
</evidence>
<proteinExistence type="predicted"/>
<evidence type="ECO:0000259" key="4">
    <source>
        <dbReference type="PROSITE" id="PS01358"/>
    </source>
</evidence>
<organism evidence="5 7">
    <name type="scientific">Rotaria sordida</name>
    <dbReference type="NCBI Taxonomy" id="392033"/>
    <lineage>
        <taxon>Eukaryota</taxon>
        <taxon>Metazoa</taxon>
        <taxon>Spiralia</taxon>
        <taxon>Gnathifera</taxon>
        <taxon>Rotifera</taxon>
        <taxon>Eurotatoria</taxon>
        <taxon>Bdelloidea</taxon>
        <taxon>Philodinida</taxon>
        <taxon>Philodinidae</taxon>
        <taxon>Rotaria</taxon>
    </lineage>
</organism>
<dbReference type="InterPro" id="IPR001876">
    <property type="entry name" value="Znf_RanBP2"/>
</dbReference>
<feature type="domain" description="RanBP2-type" evidence="4">
    <location>
        <begin position="6"/>
        <end position="25"/>
    </location>
</feature>
<dbReference type="Proteomes" id="UP000663854">
    <property type="component" value="Unassembled WGS sequence"/>
</dbReference>
<keyword evidence="1" id="KW-0479">Metal-binding</keyword>
<keyword evidence="3" id="KW-0862">Zinc</keyword>
<name>A0A814GS93_9BILA</name>
<keyword evidence="8" id="KW-1185">Reference proteome</keyword>